<evidence type="ECO:0000313" key="8">
    <source>
        <dbReference type="EMBL" id="OZC09139.1"/>
    </source>
</evidence>
<organism evidence="8 9">
    <name type="scientific">Onchocerca flexuosa</name>
    <dbReference type="NCBI Taxonomy" id="387005"/>
    <lineage>
        <taxon>Eukaryota</taxon>
        <taxon>Metazoa</taxon>
        <taxon>Ecdysozoa</taxon>
        <taxon>Nematoda</taxon>
        <taxon>Chromadorea</taxon>
        <taxon>Rhabditida</taxon>
        <taxon>Spirurina</taxon>
        <taxon>Spiruromorpha</taxon>
        <taxon>Filarioidea</taxon>
        <taxon>Onchocercidae</taxon>
        <taxon>Onchocerca</taxon>
    </lineage>
</organism>
<dbReference type="EMBL" id="KZ269997">
    <property type="protein sequence ID" value="OZC09139.1"/>
    <property type="molecule type" value="Genomic_DNA"/>
</dbReference>
<evidence type="ECO:0000256" key="1">
    <source>
        <dbReference type="ARBA" id="ARBA00004479"/>
    </source>
</evidence>
<evidence type="ECO:0000256" key="4">
    <source>
        <dbReference type="ARBA" id="ARBA00022989"/>
    </source>
</evidence>
<gene>
    <name evidence="8" type="ORF">X798_03886</name>
</gene>
<comment type="subcellular location">
    <subcellularLocation>
        <location evidence="1">Membrane</location>
        <topology evidence="1">Single-pass type I membrane protein</topology>
    </subcellularLocation>
</comment>
<reference evidence="8 9" key="1">
    <citation type="submission" date="2015-12" db="EMBL/GenBank/DDBJ databases">
        <title>Draft genome of the nematode, Onchocerca flexuosa.</title>
        <authorList>
            <person name="Mitreva M."/>
        </authorList>
    </citation>
    <scope>NUCLEOTIDE SEQUENCE [LARGE SCALE GENOMIC DNA]</scope>
    <source>
        <strain evidence="8">Red Deer</strain>
    </source>
</reference>
<name>A0A238BUW4_9BILA</name>
<sequence length="604" mass="68848">MLSSLRRVQCRRWDDFELRKWLRQLSIPRRVSLTAALILFSLYFIISSLTSSPYVAESQKCLNERLIAWKVLKNDDFVAIFDKKFGFIGNGFIGMGGDGELRLKTSRVLSIRSAFFSLINAKIRDSESFAESYINDYRDGSIITLRCYRIEDQCVCTTQRVYAHRRRPHLLIQELQVTNPSNSDIKIDLSMKIPEYWTQKKSNNLADPVYTRYFESDGAHTLAAVACTKIPESVTVEQKHEISLHFICVINYISPLPIGRNENDELKLLNESVIKEFADYASLDGTVLYREHSTAWHKLNMVTFGISKSLAPNALNADEINSTRYILLSNVRDPLLEIGVSKEQKETAAASMKVIDVCYTGHSTLLIPSRLWRKSDNINDIIETMDIWLLTLEKRGCAGLLKAGASGLAEAFVLSLLASKFSREHLEIDIDPADLLREITVKNLAYSLNTRVSISIHLSNGNRPYFMISSDSQKFPNLKVFACDAACLNHPIPIGHSSVYIPIKVTKPPTPILYISHNKDHLEQLRGTIHVVEVMDAPAHEHGLIALHKHGHRLGGLPVIFWLMLGALMIIFHLFLFKLLYSEWKKGDTMPYNYYLRQRYLRSH</sequence>
<evidence type="ECO:0000256" key="6">
    <source>
        <dbReference type="ARBA" id="ARBA00023180"/>
    </source>
</evidence>
<accession>A0A238BUW4</accession>
<keyword evidence="9" id="KW-1185">Reference proteome</keyword>
<dbReference type="Pfam" id="PF10222">
    <property type="entry name" value="DUF2152"/>
    <property type="match status" value="1"/>
</dbReference>
<feature type="transmembrane region" description="Helical" evidence="7">
    <location>
        <begin position="559"/>
        <end position="581"/>
    </location>
</feature>
<dbReference type="OrthoDB" id="10017443at2759"/>
<dbReference type="PANTHER" id="PTHR31386">
    <property type="entry name" value="UNCHARACTERIZED PROTEIN KIAA2013"/>
    <property type="match status" value="1"/>
</dbReference>
<evidence type="ECO:0000256" key="3">
    <source>
        <dbReference type="ARBA" id="ARBA00022729"/>
    </source>
</evidence>
<keyword evidence="4 7" id="KW-1133">Transmembrane helix</keyword>
<keyword evidence="3" id="KW-0732">Signal</keyword>
<keyword evidence="5 7" id="KW-0472">Membrane</keyword>
<evidence type="ECO:0000313" key="9">
    <source>
        <dbReference type="Proteomes" id="UP000242913"/>
    </source>
</evidence>
<dbReference type="Proteomes" id="UP000242913">
    <property type="component" value="Unassembled WGS sequence"/>
</dbReference>
<keyword evidence="6" id="KW-0325">Glycoprotein</keyword>
<evidence type="ECO:0000256" key="5">
    <source>
        <dbReference type="ARBA" id="ARBA00023136"/>
    </source>
</evidence>
<proteinExistence type="predicted"/>
<dbReference type="InterPro" id="IPR018795">
    <property type="entry name" value="K2013-like"/>
</dbReference>
<evidence type="ECO:0000256" key="2">
    <source>
        <dbReference type="ARBA" id="ARBA00022692"/>
    </source>
</evidence>
<dbReference type="PANTHER" id="PTHR31386:SF2">
    <property type="entry name" value="SIMILAR TO RIKEN CDNA 2510039O18"/>
    <property type="match status" value="1"/>
</dbReference>
<feature type="transmembrane region" description="Helical" evidence="7">
    <location>
        <begin position="33"/>
        <end position="56"/>
    </location>
</feature>
<protein>
    <submittedName>
        <fullName evidence="8">Uncharacterized protein</fullName>
    </submittedName>
</protein>
<keyword evidence="2 7" id="KW-0812">Transmembrane</keyword>
<dbReference type="AlphaFoldDB" id="A0A238BUW4"/>
<evidence type="ECO:0000256" key="7">
    <source>
        <dbReference type="SAM" id="Phobius"/>
    </source>
</evidence>
<dbReference type="GO" id="GO:0016020">
    <property type="term" value="C:membrane"/>
    <property type="evidence" value="ECO:0007669"/>
    <property type="project" value="UniProtKB-SubCell"/>
</dbReference>